<accession>A0A3M7M665</accession>
<keyword evidence="3" id="KW-1185">Reference proteome</keyword>
<name>A0A3M7M665_9PLEO</name>
<dbReference type="AlphaFoldDB" id="A0A3M7M665"/>
<feature type="coiled-coil region" evidence="1">
    <location>
        <begin position="35"/>
        <end position="62"/>
    </location>
</feature>
<dbReference type="OrthoDB" id="3689429at2759"/>
<keyword evidence="1" id="KW-0175">Coiled coil</keyword>
<dbReference type="Proteomes" id="UP000265663">
    <property type="component" value="Unassembled WGS sequence"/>
</dbReference>
<protein>
    <submittedName>
        <fullName evidence="2">Uncharacterized protein</fullName>
    </submittedName>
</protein>
<evidence type="ECO:0000313" key="2">
    <source>
        <dbReference type="EMBL" id="RMZ69899.1"/>
    </source>
</evidence>
<sequence length="174" mass="20191">MKMHETQLTYSRHRTEHLQILEVRNTLNANRAPEINQLKSEVMNLRLELKDVKMNADKKVNEALWLKQNIAYHIMQLDLAEQNLRVFDCKHDDLKCLRSKVTREKHAGHVASEMFKQNRTDGEFMAEYVAARQYIISHHVAHEQSKPGRGHGSGIIENTLLAQDAKRGVTFSYT</sequence>
<gene>
    <name evidence="2" type="ORF">GMOD_00008834</name>
</gene>
<evidence type="ECO:0000256" key="1">
    <source>
        <dbReference type="SAM" id="Coils"/>
    </source>
</evidence>
<organism evidence="2 3">
    <name type="scientific">Pyrenophora seminiperda CCB06</name>
    <dbReference type="NCBI Taxonomy" id="1302712"/>
    <lineage>
        <taxon>Eukaryota</taxon>
        <taxon>Fungi</taxon>
        <taxon>Dikarya</taxon>
        <taxon>Ascomycota</taxon>
        <taxon>Pezizomycotina</taxon>
        <taxon>Dothideomycetes</taxon>
        <taxon>Pleosporomycetidae</taxon>
        <taxon>Pleosporales</taxon>
        <taxon>Pleosporineae</taxon>
        <taxon>Pleosporaceae</taxon>
        <taxon>Pyrenophora</taxon>
    </lineage>
</organism>
<evidence type="ECO:0000313" key="3">
    <source>
        <dbReference type="Proteomes" id="UP000265663"/>
    </source>
</evidence>
<proteinExistence type="predicted"/>
<dbReference type="EMBL" id="KE747823">
    <property type="protein sequence ID" value="RMZ69899.1"/>
    <property type="molecule type" value="Genomic_DNA"/>
</dbReference>
<reference evidence="2 3" key="1">
    <citation type="journal article" date="2014" name="PLoS ONE">
        <title>De novo Genome Assembly of the Fungal Plant Pathogen Pyrenophora semeniperda.</title>
        <authorList>
            <person name="Soliai M.M."/>
            <person name="Meyer S.E."/>
            <person name="Udall J.A."/>
            <person name="Elzinga D.E."/>
            <person name="Hermansen R.A."/>
            <person name="Bodily P.M."/>
            <person name="Hart A.A."/>
            <person name="Coleman C.E."/>
        </authorList>
    </citation>
    <scope>NUCLEOTIDE SEQUENCE [LARGE SCALE GENOMIC DNA]</scope>
    <source>
        <strain evidence="2 3">CCB06</strain>
        <tissue evidence="2">Mycelium</tissue>
    </source>
</reference>